<evidence type="ECO:0000256" key="1">
    <source>
        <dbReference type="SAM" id="MobiDB-lite"/>
    </source>
</evidence>
<feature type="transmembrane region" description="Helical" evidence="2">
    <location>
        <begin position="124"/>
        <end position="143"/>
    </location>
</feature>
<keyword evidence="4" id="KW-1185">Reference proteome</keyword>
<keyword evidence="2" id="KW-0472">Membrane</keyword>
<feature type="transmembrane region" description="Helical" evidence="2">
    <location>
        <begin position="258"/>
        <end position="276"/>
    </location>
</feature>
<evidence type="ECO:0000313" key="4">
    <source>
        <dbReference type="Proteomes" id="UP000664398"/>
    </source>
</evidence>
<protein>
    <submittedName>
        <fullName evidence="3">Uncharacterized protein</fullName>
    </submittedName>
</protein>
<feature type="transmembrane region" description="Helical" evidence="2">
    <location>
        <begin position="67"/>
        <end position="86"/>
    </location>
</feature>
<keyword evidence="2" id="KW-1133">Transmembrane helix</keyword>
<feature type="transmembrane region" description="Helical" evidence="2">
    <location>
        <begin position="320"/>
        <end position="342"/>
    </location>
</feature>
<feature type="transmembrane region" description="Helical" evidence="2">
    <location>
        <begin position="198"/>
        <end position="220"/>
    </location>
</feature>
<dbReference type="AlphaFoldDB" id="A0A939LWA8"/>
<dbReference type="Proteomes" id="UP000664398">
    <property type="component" value="Unassembled WGS sequence"/>
</dbReference>
<feature type="transmembrane region" description="Helical" evidence="2">
    <location>
        <begin position="98"/>
        <end position="118"/>
    </location>
</feature>
<feature type="transmembrane region" description="Helical" evidence="2">
    <location>
        <begin position="296"/>
        <end position="314"/>
    </location>
</feature>
<reference evidence="3" key="1">
    <citation type="submission" date="2021-03" db="EMBL/GenBank/DDBJ databases">
        <title>Leucobacter chromiisoli sp. nov., isolated from chromium-containing soil of chemical plant.</title>
        <authorList>
            <person name="Xu Z."/>
        </authorList>
    </citation>
    <scope>NUCLEOTIDE SEQUENCE</scope>
    <source>
        <strain evidence="3">A2</strain>
    </source>
</reference>
<gene>
    <name evidence="3" type="ORF">J4H91_03330</name>
</gene>
<keyword evidence="2" id="KW-0812">Transmembrane</keyword>
<feature type="region of interest" description="Disordered" evidence="1">
    <location>
        <begin position="1"/>
        <end position="26"/>
    </location>
</feature>
<evidence type="ECO:0000256" key="2">
    <source>
        <dbReference type="SAM" id="Phobius"/>
    </source>
</evidence>
<accession>A0A939LWA8</accession>
<sequence>MNADPASGGAAHGGGAPGAAAPGAAAQGSAAEPGGAAGPRVLGPLAGLAVAAAVAAVLAVAAPYPVAAFGVALLGPLHVLLAVRYLTGRVSGAVRGPAARLLIAAVAAMALVRAFAAIDPRVGQLLETAGGVAVLSVAILWGLRGAWRSLALLPLLLLGAGALAQTSWYWFALTHAHNLVPLVFLWDWARRYAPAMRWAFTGACAALMLGFPAAVLVGLVDPSSGTASAGLVAGFADPSSLVAGVSHHGMSHELSARLFAAFVFLQLFHYALWAGFFQLRGRAEVARSQLPSGRRFWLLAGGVTLLCWVGYAVGYADGRALYAVLGALNVALEQPIAVWLLLTALPDRATSPLVAGLRAGGGSHGPATPTPEG</sequence>
<feature type="transmembrane region" description="Helical" evidence="2">
    <location>
        <begin position="41"/>
        <end position="61"/>
    </location>
</feature>
<evidence type="ECO:0000313" key="3">
    <source>
        <dbReference type="EMBL" id="MBO1804348.1"/>
    </source>
</evidence>
<organism evidence="3 4">
    <name type="scientific">Leucobacter ruminantium</name>
    <dbReference type="NCBI Taxonomy" id="1289170"/>
    <lineage>
        <taxon>Bacteria</taxon>
        <taxon>Bacillati</taxon>
        <taxon>Actinomycetota</taxon>
        <taxon>Actinomycetes</taxon>
        <taxon>Micrococcales</taxon>
        <taxon>Microbacteriaceae</taxon>
        <taxon>Leucobacter</taxon>
    </lineage>
</organism>
<dbReference type="EMBL" id="JAGDYL010000004">
    <property type="protein sequence ID" value="MBO1804348.1"/>
    <property type="molecule type" value="Genomic_DNA"/>
</dbReference>
<dbReference type="RefSeq" id="WP_208044837.1">
    <property type="nucleotide sequence ID" value="NZ_JAGDYL010000004.1"/>
</dbReference>
<comment type="caution">
    <text evidence="3">The sequence shown here is derived from an EMBL/GenBank/DDBJ whole genome shotgun (WGS) entry which is preliminary data.</text>
</comment>
<proteinExistence type="predicted"/>
<name>A0A939LWA8_9MICO</name>